<proteinExistence type="inferred from homology"/>
<keyword evidence="5" id="KW-1133">Transmembrane helix</keyword>
<name>A0ABW9GAD8_9GAMM</name>
<keyword evidence="9" id="KW-1185">Reference proteome</keyword>
<dbReference type="PROSITE" id="PS50885">
    <property type="entry name" value="HAMP"/>
    <property type="match status" value="1"/>
</dbReference>
<keyword evidence="5" id="KW-0812">Transmembrane</keyword>
<dbReference type="Gene3D" id="1.10.287.950">
    <property type="entry name" value="Methyl-accepting chemotaxis protein"/>
    <property type="match status" value="1"/>
</dbReference>
<dbReference type="Pfam" id="PF00015">
    <property type="entry name" value="MCPsignal"/>
    <property type="match status" value="1"/>
</dbReference>
<keyword evidence="2 4" id="KW-0807">Transducer</keyword>
<dbReference type="PROSITE" id="PS50111">
    <property type="entry name" value="CHEMOTAXIS_TRANSDUC_2"/>
    <property type="match status" value="1"/>
</dbReference>
<feature type="transmembrane region" description="Helical" evidence="5">
    <location>
        <begin position="153"/>
        <end position="175"/>
    </location>
</feature>
<comment type="similarity">
    <text evidence="3">Belongs to the methyl-accepting chemotaxis (MCP) protein family.</text>
</comment>
<evidence type="ECO:0000256" key="4">
    <source>
        <dbReference type="PROSITE-ProRule" id="PRU00284"/>
    </source>
</evidence>
<evidence type="ECO:0000259" key="7">
    <source>
        <dbReference type="PROSITE" id="PS50885"/>
    </source>
</evidence>
<comment type="caution">
    <text evidence="8">The sequence shown here is derived from an EMBL/GenBank/DDBJ whole genome shotgun (WGS) entry which is preliminary data.</text>
</comment>
<dbReference type="PANTHER" id="PTHR32089">
    <property type="entry name" value="METHYL-ACCEPTING CHEMOTAXIS PROTEIN MCPB"/>
    <property type="match status" value="1"/>
</dbReference>
<keyword evidence="5" id="KW-0472">Membrane</keyword>
<sequence length="509" mass="55865">MKQAMLSQWERLITHISLKHKIYLMIVSSLIVLVAKLFFDGYLVTQDVNNIQSHNMVTEARQLAQLADQHQGDNGFLQTMIQANVHYQVAIVDANGQALAGQPPATIPEAGKVVQAADFLTYVVPLNNGQQLVMQHSLNADSHVVSQFWQRSLIVTVIVAVGFIALLMAAARVLIKQVELLRQQLRLMANKDFTVPNMMGSRDEFGSIERAANDTRIDLVKVFTEQRKTTEQLLDLAEQMALCMDETKDATQEEFSQIEQLASAMSEVAATVHNVADNAEQAALATQEANKLAHQGNNDVTQSIKTISLLAQNIDRSTQAVKQVEERVVSIGSVVDTINSISEQTNLLALNAAIEAARAGEHGRGFAVVADEVRNLAQRTQNATVEIHKMIEQLQVSARDAGQLMKASVEYAEQSVEQVSAAGDGLEQIVTQVQKITDMNSQIATASEQQSAVALQMDQNLIQVKELIQGSVTVIDELAETAQMIEHQGRELGQLALAFRISQEPDETK</sequence>
<dbReference type="CDD" id="cd11386">
    <property type="entry name" value="MCP_signal"/>
    <property type="match status" value="1"/>
</dbReference>
<dbReference type="PANTHER" id="PTHR32089:SF120">
    <property type="entry name" value="METHYL-ACCEPTING CHEMOTAXIS PROTEIN TLPQ"/>
    <property type="match status" value="1"/>
</dbReference>
<feature type="transmembrane region" description="Helical" evidence="5">
    <location>
        <begin position="21"/>
        <end position="39"/>
    </location>
</feature>
<feature type="domain" description="Methyl-accepting transducer" evidence="6">
    <location>
        <begin position="229"/>
        <end position="465"/>
    </location>
</feature>
<organism evidence="8 9">
    <name type="scientific">Celerinatantimonas yamalensis</name>
    <dbReference type="NCBI Taxonomy" id="559956"/>
    <lineage>
        <taxon>Bacteria</taxon>
        <taxon>Pseudomonadati</taxon>
        <taxon>Pseudomonadota</taxon>
        <taxon>Gammaproteobacteria</taxon>
        <taxon>Celerinatantimonadaceae</taxon>
        <taxon>Celerinatantimonas</taxon>
    </lineage>
</organism>
<evidence type="ECO:0000259" key="6">
    <source>
        <dbReference type="PROSITE" id="PS50111"/>
    </source>
</evidence>
<evidence type="ECO:0000313" key="8">
    <source>
        <dbReference type="EMBL" id="MFM2486522.1"/>
    </source>
</evidence>
<dbReference type="RefSeq" id="WP_408624826.1">
    <property type="nucleotide sequence ID" value="NZ_JBEQCT010000009.1"/>
</dbReference>
<evidence type="ECO:0000256" key="1">
    <source>
        <dbReference type="ARBA" id="ARBA00004370"/>
    </source>
</evidence>
<evidence type="ECO:0000256" key="3">
    <source>
        <dbReference type="ARBA" id="ARBA00029447"/>
    </source>
</evidence>
<evidence type="ECO:0000256" key="5">
    <source>
        <dbReference type="SAM" id="Phobius"/>
    </source>
</evidence>
<accession>A0ABW9GAD8</accession>
<dbReference type="InterPro" id="IPR003660">
    <property type="entry name" value="HAMP_dom"/>
</dbReference>
<protein>
    <submittedName>
        <fullName evidence="8">Methyl-accepting chemotaxis protein</fullName>
    </submittedName>
</protein>
<dbReference type="Proteomes" id="UP001629953">
    <property type="component" value="Unassembled WGS sequence"/>
</dbReference>
<comment type="subcellular location">
    <subcellularLocation>
        <location evidence="1">Membrane</location>
    </subcellularLocation>
</comment>
<evidence type="ECO:0000313" key="9">
    <source>
        <dbReference type="Proteomes" id="UP001629953"/>
    </source>
</evidence>
<dbReference type="EMBL" id="JBEQCT010000009">
    <property type="protein sequence ID" value="MFM2486522.1"/>
    <property type="molecule type" value="Genomic_DNA"/>
</dbReference>
<dbReference type="SMART" id="SM00283">
    <property type="entry name" value="MA"/>
    <property type="match status" value="1"/>
</dbReference>
<reference evidence="8 9" key="1">
    <citation type="journal article" date="2013" name="Int. J. Syst. Evol. Microbiol.">
        <title>Celerinatantimonas yamalensis sp. nov., a cold-adapted diazotrophic bacterium from a cold permafrost brine.</title>
        <authorList>
            <person name="Shcherbakova V."/>
            <person name="Chuvilskaya N."/>
            <person name="Rivkina E."/>
            <person name="Demidov N."/>
            <person name="Uchaeva V."/>
            <person name="Suetin S."/>
            <person name="Suzina N."/>
            <person name="Gilichinsky D."/>
        </authorList>
    </citation>
    <scope>NUCLEOTIDE SEQUENCE [LARGE SCALE GENOMIC DNA]</scope>
    <source>
        <strain evidence="8 9">C7</strain>
    </source>
</reference>
<dbReference type="SUPFAM" id="SSF58104">
    <property type="entry name" value="Methyl-accepting chemotaxis protein (MCP) signaling domain"/>
    <property type="match status" value="1"/>
</dbReference>
<gene>
    <name evidence="8" type="ORF">ABUE30_15930</name>
</gene>
<feature type="domain" description="HAMP" evidence="7">
    <location>
        <begin position="172"/>
        <end position="224"/>
    </location>
</feature>
<evidence type="ECO:0000256" key="2">
    <source>
        <dbReference type="ARBA" id="ARBA00023224"/>
    </source>
</evidence>
<dbReference type="InterPro" id="IPR004089">
    <property type="entry name" value="MCPsignal_dom"/>
</dbReference>